<dbReference type="GO" id="GO:0005829">
    <property type="term" value="C:cytosol"/>
    <property type="evidence" value="ECO:0007669"/>
    <property type="project" value="TreeGrafter"/>
</dbReference>
<accession>A0A1H8RPR9</accession>
<dbReference type="NCBIfam" id="TIGR02365">
    <property type="entry name" value="dha_L_ycgS"/>
    <property type="match status" value="1"/>
</dbReference>
<comment type="pathway">
    <text evidence="2">Polyol metabolism; glycerol degradation.</text>
</comment>
<evidence type="ECO:0000259" key="9">
    <source>
        <dbReference type="PROSITE" id="PS51480"/>
    </source>
</evidence>
<dbReference type="PANTHER" id="PTHR28629:SF4">
    <property type="entry name" value="TRIOKINASE_FMN CYCLASE"/>
    <property type="match status" value="1"/>
</dbReference>
<comment type="function">
    <text evidence="8">ADP-binding subunit of the dihydroxyacetone kinase, which is responsible for the phosphoenolpyruvate (PEP)-dependent phosphorylation of dihydroxyacetone. DhaL-ADP is converted to DhaL-ATP via a phosphoryl group transfer from DhaM and transmits it to dihydroxyacetone binds to DhaK.</text>
</comment>
<evidence type="ECO:0000256" key="8">
    <source>
        <dbReference type="ARBA" id="ARBA00055771"/>
    </source>
</evidence>
<organism evidence="10 11">
    <name type="scientific">Propionispora vibrioides</name>
    <dbReference type="NCBI Taxonomy" id="112903"/>
    <lineage>
        <taxon>Bacteria</taxon>
        <taxon>Bacillati</taxon>
        <taxon>Bacillota</taxon>
        <taxon>Negativicutes</taxon>
        <taxon>Selenomonadales</taxon>
        <taxon>Sporomusaceae</taxon>
        <taxon>Propionispora</taxon>
    </lineage>
</organism>
<evidence type="ECO:0000256" key="2">
    <source>
        <dbReference type="ARBA" id="ARBA00004745"/>
    </source>
</evidence>
<dbReference type="GO" id="GO:0047324">
    <property type="term" value="F:phosphoenolpyruvate-glycerone phosphotransferase activity"/>
    <property type="evidence" value="ECO:0007669"/>
    <property type="project" value="UniProtKB-EC"/>
</dbReference>
<dbReference type="RefSeq" id="WP_091744312.1">
    <property type="nucleotide sequence ID" value="NZ_FODY01000004.1"/>
</dbReference>
<keyword evidence="11" id="KW-1185">Reference proteome</keyword>
<evidence type="ECO:0000313" key="11">
    <source>
        <dbReference type="Proteomes" id="UP000198847"/>
    </source>
</evidence>
<name>A0A1H8RPR9_9FIRM</name>
<dbReference type="Pfam" id="PF02734">
    <property type="entry name" value="Dak2"/>
    <property type="match status" value="1"/>
</dbReference>
<dbReference type="GO" id="GO:0004371">
    <property type="term" value="F:glycerone kinase activity"/>
    <property type="evidence" value="ECO:0007669"/>
    <property type="project" value="InterPro"/>
</dbReference>
<dbReference type="Proteomes" id="UP000198847">
    <property type="component" value="Unassembled WGS sequence"/>
</dbReference>
<keyword evidence="6" id="KW-0319">Glycerol metabolism</keyword>
<comment type="catalytic activity">
    <reaction evidence="1">
        <text>dihydroxyacetone + phosphoenolpyruvate = dihydroxyacetone phosphate + pyruvate</text>
        <dbReference type="Rhea" id="RHEA:18381"/>
        <dbReference type="ChEBI" id="CHEBI:15361"/>
        <dbReference type="ChEBI" id="CHEBI:16016"/>
        <dbReference type="ChEBI" id="CHEBI:57642"/>
        <dbReference type="ChEBI" id="CHEBI:58702"/>
        <dbReference type="EC" id="2.7.1.121"/>
    </reaction>
</comment>
<dbReference type="InterPro" id="IPR050861">
    <property type="entry name" value="Dihydroxyacetone_Kinase"/>
</dbReference>
<dbReference type="GO" id="GO:0019563">
    <property type="term" value="P:glycerol catabolic process"/>
    <property type="evidence" value="ECO:0007669"/>
    <property type="project" value="TreeGrafter"/>
</dbReference>
<dbReference type="AlphaFoldDB" id="A0A1H8RPR9"/>
<keyword evidence="4" id="KW-0808">Transferase</keyword>
<dbReference type="SUPFAM" id="SSF101473">
    <property type="entry name" value="DhaL-like"/>
    <property type="match status" value="1"/>
</dbReference>
<evidence type="ECO:0000256" key="7">
    <source>
        <dbReference type="ARBA" id="ARBA00046577"/>
    </source>
</evidence>
<dbReference type="STRING" id="112903.SAMN04490178_10435"/>
<dbReference type="PANTHER" id="PTHR28629">
    <property type="entry name" value="TRIOKINASE/FMN CYCLASE"/>
    <property type="match status" value="1"/>
</dbReference>
<dbReference type="EC" id="2.7.1.121" evidence="3"/>
<evidence type="ECO:0000256" key="1">
    <source>
        <dbReference type="ARBA" id="ARBA00001113"/>
    </source>
</evidence>
<protein>
    <recommendedName>
        <fullName evidence="3">phosphoenolpyruvate--glycerone phosphotransferase</fullName>
        <ecNumber evidence="3">2.7.1.121</ecNumber>
    </recommendedName>
</protein>
<dbReference type="EMBL" id="FODY01000004">
    <property type="protein sequence ID" value="SEO68380.1"/>
    <property type="molecule type" value="Genomic_DNA"/>
</dbReference>
<dbReference type="SMART" id="SM01120">
    <property type="entry name" value="Dak2"/>
    <property type="match status" value="1"/>
</dbReference>
<dbReference type="OrthoDB" id="9800291at2"/>
<gene>
    <name evidence="10" type="ORF">SAMN04490178_10435</name>
</gene>
<evidence type="ECO:0000256" key="3">
    <source>
        <dbReference type="ARBA" id="ARBA00012095"/>
    </source>
</evidence>
<evidence type="ECO:0000256" key="5">
    <source>
        <dbReference type="ARBA" id="ARBA00022777"/>
    </source>
</evidence>
<keyword evidence="5 10" id="KW-0418">Kinase</keyword>
<comment type="subunit">
    <text evidence="7">Homodimer. The dihydroxyacetone kinase complex is composed of a homodimer of DhaM, a homodimer of DhaK and the subunit DhaL.</text>
</comment>
<sequence>MNTAMLTLIDAAKEKILAQKEWLTSLDAAIGDGDHGINMARGFEAVATKVRTLPPEAELPAILKTVGMTLISTVGGASGPLYGTAFLRAADQASKSAGLPAAALLGNILAGALQGIKDRGKATTGEKTMVDALEPACVAYDRGLTEGKTLPVCLEMACEAARQGVEYTKTIIATKGRASYLGERSLGHQDPGATSLCLLLETLSDFVNRQEVK</sequence>
<dbReference type="Gene3D" id="1.25.40.340">
    <property type="match status" value="1"/>
</dbReference>
<evidence type="ECO:0000256" key="4">
    <source>
        <dbReference type="ARBA" id="ARBA00022679"/>
    </source>
</evidence>
<dbReference type="InterPro" id="IPR012737">
    <property type="entry name" value="DhaK_L_YcgS"/>
</dbReference>
<proteinExistence type="predicted"/>
<reference evidence="10 11" key="1">
    <citation type="submission" date="2016-10" db="EMBL/GenBank/DDBJ databases">
        <authorList>
            <person name="de Groot N.N."/>
        </authorList>
    </citation>
    <scope>NUCLEOTIDE SEQUENCE [LARGE SCALE GENOMIC DNA]</scope>
    <source>
        <strain evidence="10 11">DSM 13305</strain>
    </source>
</reference>
<dbReference type="InterPro" id="IPR004007">
    <property type="entry name" value="DhaL_dom"/>
</dbReference>
<dbReference type="InterPro" id="IPR036117">
    <property type="entry name" value="DhaL_dom_sf"/>
</dbReference>
<evidence type="ECO:0000313" key="10">
    <source>
        <dbReference type="EMBL" id="SEO68380.1"/>
    </source>
</evidence>
<feature type="domain" description="DhaL" evidence="9">
    <location>
        <begin position="3"/>
        <end position="205"/>
    </location>
</feature>
<dbReference type="PROSITE" id="PS51480">
    <property type="entry name" value="DHAL"/>
    <property type="match status" value="1"/>
</dbReference>
<dbReference type="FunFam" id="1.25.40.340:FF:000002">
    <property type="entry name" value="Dihydroxyacetone kinase, L subunit"/>
    <property type="match status" value="1"/>
</dbReference>
<evidence type="ECO:0000256" key="6">
    <source>
        <dbReference type="ARBA" id="ARBA00022798"/>
    </source>
</evidence>